<feature type="region of interest" description="Disordered" evidence="1">
    <location>
        <begin position="241"/>
        <end position="284"/>
    </location>
</feature>
<feature type="region of interest" description="Disordered" evidence="1">
    <location>
        <begin position="131"/>
        <end position="160"/>
    </location>
</feature>
<evidence type="ECO:0000313" key="3">
    <source>
        <dbReference type="Proteomes" id="UP000440578"/>
    </source>
</evidence>
<protein>
    <submittedName>
        <fullName evidence="2">Uncharacterized protein</fullName>
    </submittedName>
</protein>
<evidence type="ECO:0000256" key="1">
    <source>
        <dbReference type="SAM" id="MobiDB-lite"/>
    </source>
</evidence>
<evidence type="ECO:0000313" key="2">
    <source>
        <dbReference type="EMBL" id="KAF0298852.1"/>
    </source>
</evidence>
<name>A0A6A4W770_AMPAM</name>
<sequence>MPCEPPTQGLEVAWRLRRLLRDLPQADGCLYSAAGEPRRPERRDRVDPPGETAFSPHQPVEPASNTVRHLSGETVLDPEEPTFSRNQPEGAARSSARPVTPARSPSPPEDEWPLAEAALARRFARRWCRQVSDRRQRRQSAPEDRDAEWTVLEPDGLGPEPELRRLRRPAALRQAAAALRQRGRSAVTRLVTVGRLRLARGSVSAAAAPRPVHAVRCGELLSPEPDLPLFESVSCDNLADLQTADPDSRLPVGPESPLPAAAADSAPPPPYPGDEPPPYSLAVSRPTPAERLLWHGLDADQGLVS</sequence>
<proteinExistence type="predicted"/>
<feature type="compositionally biased region" description="Pro residues" evidence="1">
    <location>
        <begin position="266"/>
        <end position="279"/>
    </location>
</feature>
<feature type="region of interest" description="Disordered" evidence="1">
    <location>
        <begin position="25"/>
        <end position="113"/>
    </location>
</feature>
<comment type="caution">
    <text evidence="2">The sequence shown here is derived from an EMBL/GenBank/DDBJ whole genome shotgun (WGS) entry which is preliminary data.</text>
</comment>
<accession>A0A6A4W770</accession>
<reference evidence="2 3" key="1">
    <citation type="submission" date="2019-07" db="EMBL/GenBank/DDBJ databases">
        <title>Draft genome assembly of a fouling barnacle, Amphibalanus amphitrite (Darwin, 1854): The first reference genome for Thecostraca.</title>
        <authorList>
            <person name="Kim W."/>
        </authorList>
    </citation>
    <scope>NUCLEOTIDE SEQUENCE [LARGE SCALE GENOMIC DNA]</scope>
    <source>
        <strain evidence="2">SNU_AA5</strain>
        <tissue evidence="2">Soma without cirri and trophi</tissue>
    </source>
</reference>
<dbReference type="EMBL" id="VIIS01001408">
    <property type="protein sequence ID" value="KAF0298852.1"/>
    <property type="molecule type" value="Genomic_DNA"/>
</dbReference>
<dbReference type="AlphaFoldDB" id="A0A6A4W770"/>
<dbReference type="Proteomes" id="UP000440578">
    <property type="component" value="Unassembled WGS sequence"/>
</dbReference>
<keyword evidence="3" id="KW-1185">Reference proteome</keyword>
<feature type="compositionally biased region" description="Basic and acidic residues" evidence="1">
    <location>
        <begin position="36"/>
        <end position="48"/>
    </location>
</feature>
<gene>
    <name evidence="2" type="ORF">FJT64_003852</name>
</gene>
<organism evidence="2 3">
    <name type="scientific">Amphibalanus amphitrite</name>
    <name type="common">Striped barnacle</name>
    <name type="synonym">Balanus amphitrite</name>
    <dbReference type="NCBI Taxonomy" id="1232801"/>
    <lineage>
        <taxon>Eukaryota</taxon>
        <taxon>Metazoa</taxon>
        <taxon>Ecdysozoa</taxon>
        <taxon>Arthropoda</taxon>
        <taxon>Crustacea</taxon>
        <taxon>Multicrustacea</taxon>
        <taxon>Cirripedia</taxon>
        <taxon>Thoracica</taxon>
        <taxon>Thoracicalcarea</taxon>
        <taxon>Balanomorpha</taxon>
        <taxon>Balanoidea</taxon>
        <taxon>Balanidae</taxon>
        <taxon>Amphibalaninae</taxon>
        <taxon>Amphibalanus</taxon>
    </lineage>
</organism>